<name>I3D5E0_9ARCH</name>
<dbReference type="Pfam" id="PF02348">
    <property type="entry name" value="CTP_transf_3"/>
    <property type="match status" value="1"/>
</dbReference>
<dbReference type="CDD" id="cd02518">
    <property type="entry name" value="GT2_SpsF"/>
    <property type="match status" value="1"/>
</dbReference>
<dbReference type="AlphaFoldDB" id="I3D5E0"/>
<dbReference type="GO" id="GO:0005829">
    <property type="term" value="C:cytosol"/>
    <property type="evidence" value="ECO:0007669"/>
    <property type="project" value="TreeGrafter"/>
</dbReference>
<reference evidence="1 2" key="1">
    <citation type="journal article" date="2012" name="J. Bacteriol.">
        <title>Genome sequence of "Candidatus Nitrosopumilus salaria" BD31, an ammonia-oxidizing archaeon from the San Francisco Bay estuary.</title>
        <authorList>
            <person name="Mosier A.C."/>
            <person name="Allen E.E."/>
            <person name="Kim M."/>
            <person name="Ferriera S."/>
            <person name="Francis C.A."/>
        </authorList>
    </citation>
    <scope>NUCLEOTIDE SEQUENCE [LARGE SCALE GENOMIC DNA]</scope>
    <source>
        <strain evidence="1 2">BD31</strain>
    </source>
</reference>
<dbReference type="Gene3D" id="3.90.550.10">
    <property type="entry name" value="Spore Coat Polysaccharide Biosynthesis Protein SpsA, Chain A"/>
    <property type="match status" value="1"/>
</dbReference>
<dbReference type="OrthoDB" id="10155at2157"/>
<dbReference type="PATRIC" id="fig|859350.6.peg.124"/>
<sequence>MINRLKTIPKIDNIILATTTKNEDSVLIKIAKQNNIDYFQGKTNDVLNRYYECAKEFDADIIIRITADCPLLDPKLIQKMLNFYLNNNYDYLSNTLKPTFPDGLDVEIFSFKTLTQAHKLSKLKSELEHVTPYIKNNPKKFQLFNYENKKDLSGIRLTVDEINDLTLIRHIFKKLKPKTIFSLDEILNVISSEPKLLQINQHIQRDSGYIKSLKNDRKIC</sequence>
<dbReference type="PANTHER" id="PTHR42866">
    <property type="entry name" value="3-DEOXY-MANNO-OCTULOSONATE CYTIDYLYLTRANSFERASE"/>
    <property type="match status" value="1"/>
</dbReference>
<protein>
    <submittedName>
        <fullName evidence="1">Cytidylyltransferase</fullName>
    </submittedName>
</protein>
<keyword evidence="1" id="KW-0808">Transferase</keyword>
<dbReference type="SUPFAM" id="SSF53448">
    <property type="entry name" value="Nucleotide-diphospho-sugar transferases"/>
    <property type="match status" value="1"/>
</dbReference>
<organism evidence="1 2">
    <name type="scientific">Candidatus Nitrosopumilus salarius BD31</name>
    <dbReference type="NCBI Taxonomy" id="859350"/>
    <lineage>
        <taxon>Archaea</taxon>
        <taxon>Nitrososphaerota</taxon>
        <taxon>Nitrososphaeria</taxon>
        <taxon>Nitrosopumilales</taxon>
        <taxon>Nitrosopumilaceae</taxon>
        <taxon>Nitrosopumilus</taxon>
    </lineage>
</organism>
<dbReference type="PANTHER" id="PTHR42866:SF1">
    <property type="entry name" value="SPORE COAT POLYSACCHARIDE BIOSYNTHESIS PROTEIN SPSF"/>
    <property type="match status" value="1"/>
</dbReference>
<dbReference type="Proteomes" id="UP000003423">
    <property type="component" value="Unassembled WGS sequence"/>
</dbReference>
<evidence type="ECO:0000313" key="1">
    <source>
        <dbReference type="EMBL" id="EIJ66933.1"/>
    </source>
</evidence>
<evidence type="ECO:0000313" key="2">
    <source>
        <dbReference type="Proteomes" id="UP000003423"/>
    </source>
</evidence>
<dbReference type="EMBL" id="AEXL02000016">
    <property type="protein sequence ID" value="EIJ66933.1"/>
    <property type="molecule type" value="Genomic_DNA"/>
</dbReference>
<keyword evidence="2" id="KW-1185">Reference proteome</keyword>
<comment type="caution">
    <text evidence="1">The sequence shown here is derived from an EMBL/GenBank/DDBJ whole genome shotgun (WGS) entry which is preliminary data.</text>
</comment>
<accession>I3D5E0</accession>
<keyword evidence="1" id="KW-0548">Nucleotidyltransferase</keyword>
<gene>
    <name evidence="1" type="ORF">BD31_I0467</name>
</gene>
<dbReference type="InterPro" id="IPR029044">
    <property type="entry name" value="Nucleotide-diphossugar_trans"/>
</dbReference>
<proteinExistence type="predicted"/>
<dbReference type="InterPro" id="IPR003329">
    <property type="entry name" value="Cytidylyl_trans"/>
</dbReference>
<dbReference type="GO" id="GO:0016779">
    <property type="term" value="F:nucleotidyltransferase activity"/>
    <property type="evidence" value="ECO:0007669"/>
    <property type="project" value="UniProtKB-KW"/>
</dbReference>